<gene>
    <name evidence="1" type="ORF">DSCW_45440</name>
</gene>
<dbReference type="RefSeq" id="WP_155305903.1">
    <property type="nucleotide sequence ID" value="NZ_AP021875.1"/>
</dbReference>
<protein>
    <recommendedName>
        <fullName evidence="3">STAS/SEC14 domain-containing protein</fullName>
    </recommendedName>
</protein>
<name>A0A5K7ZM39_9BACT</name>
<evidence type="ECO:0008006" key="3">
    <source>
        <dbReference type="Google" id="ProtNLM"/>
    </source>
</evidence>
<keyword evidence="2" id="KW-1185">Reference proteome</keyword>
<reference evidence="1 2" key="1">
    <citation type="submission" date="2019-11" db="EMBL/GenBank/DDBJ databases">
        <title>Comparative genomics of hydrocarbon-degrading Desulfosarcina strains.</title>
        <authorList>
            <person name="Watanabe M."/>
            <person name="Kojima H."/>
            <person name="Fukui M."/>
        </authorList>
    </citation>
    <scope>NUCLEOTIDE SEQUENCE [LARGE SCALE GENOMIC DNA]</scope>
    <source>
        <strain evidence="1 2">PP31</strain>
    </source>
</reference>
<dbReference type="OrthoDB" id="5402186at2"/>
<proteinExistence type="predicted"/>
<dbReference type="EMBL" id="AP021875">
    <property type="protein sequence ID" value="BBO77127.1"/>
    <property type="molecule type" value="Genomic_DNA"/>
</dbReference>
<dbReference type="AlphaFoldDB" id="A0A5K7ZM39"/>
<evidence type="ECO:0000313" key="2">
    <source>
        <dbReference type="Proteomes" id="UP000427769"/>
    </source>
</evidence>
<sequence>MPIQRHTDQAKRLTILTATGEVLVDEIVEVVSAFKDDLPALNILWDFRKAYLTESFESEFTRGIAKLAKTSVGLRRDGKTAYVASSDLVFGMCRMFTTQLGLEGALHSTMVFREMDEALKWLCD</sequence>
<organism evidence="1 2">
    <name type="scientific">Desulfosarcina widdelii</name>
    <dbReference type="NCBI Taxonomy" id="947919"/>
    <lineage>
        <taxon>Bacteria</taxon>
        <taxon>Pseudomonadati</taxon>
        <taxon>Thermodesulfobacteriota</taxon>
        <taxon>Desulfobacteria</taxon>
        <taxon>Desulfobacterales</taxon>
        <taxon>Desulfosarcinaceae</taxon>
        <taxon>Desulfosarcina</taxon>
    </lineage>
</organism>
<dbReference type="Proteomes" id="UP000427769">
    <property type="component" value="Chromosome"/>
</dbReference>
<dbReference type="KEGG" id="dwd:DSCW_45440"/>
<accession>A0A5K7ZM39</accession>
<evidence type="ECO:0000313" key="1">
    <source>
        <dbReference type="EMBL" id="BBO77127.1"/>
    </source>
</evidence>